<protein>
    <submittedName>
        <fullName evidence="1">Uncharacterized protein</fullName>
    </submittedName>
</protein>
<proteinExistence type="predicted"/>
<comment type="caution">
    <text evidence="1">The sequence shown here is derived from an EMBL/GenBank/DDBJ whole genome shotgun (WGS) entry which is preliminary data.</text>
</comment>
<dbReference type="EMBL" id="JACGWK010000482">
    <property type="protein sequence ID" value="KAL0298150.1"/>
    <property type="molecule type" value="Genomic_DNA"/>
</dbReference>
<reference evidence="1" key="1">
    <citation type="submission" date="2020-06" db="EMBL/GenBank/DDBJ databases">
        <authorList>
            <person name="Li T."/>
            <person name="Hu X."/>
            <person name="Zhang T."/>
            <person name="Song X."/>
            <person name="Zhang H."/>
            <person name="Dai N."/>
            <person name="Sheng W."/>
            <person name="Hou X."/>
            <person name="Wei L."/>
        </authorList>
    </citation>
    <scope>NUCLEOTIDE SEQUENCE</scope>
    <source>
        <strain evidence="1">G01</strain>
        <tissue evidence="1">Leaf</tissue>
    </source>
</reference>
<accession>A0AAW2JWT7</accession>
<sequence length="119" mass="12923">MKVLGLLGLARPNEFHSRAWVWEGTSGAGLRSIQTYPVAIPMLKLLPESRLKARLPSFFSPHLHAVKDSKLSIAHCESPPQLSSKLSVALLKPESLIVALLCSSSIAQVLTVISQKQIS</sequence>
<evidence type="ECO:0000313" key="1">
    <source>
        <dbReference type="EMBL" id="KAL0298150.1"/>
    </source>
</evidence>
<name>A0AAW2JWT7_9LAMI</name>
<dbReference type="AlphaFoldDB" id="A0AAW2JWT7"/>
<organism evidence="1">
    <name type="scientific">Sesamum angustifolium</name>
    <dbReference type="NCBI Taxonomy" id="2727405"/>
    <lineage>
        <taxon>Eukaryota</taxon>
        <taxon>Viridiplantae</taxon>
        <taxon>Streptophyta</taxon>
        <taxon>Embryophyta</taxon>
        <taxon>Tracheophyta</taxon>
        <taxon>Spermatophyta</taxon>
        <taxon>Magnoliopsida</taxon>
        <taxon>eudicotyledons</taxon>
        <taxon>Gunneridae</taxon>
        <taxon>Pentapetalae</taxon>
        <taxon>asterids</taxon>
        <taxon>lamiids</taxon>
        <taxon>Lamiales</taxon>
        <taxon>Pedaliaceae</taxon>
        <taxon>Sesamum</taxon>
    </lineage>
</organism>
<reference evidence="1" key="2">
    <citation type="journal article" date="2024" name="Plant">
        <title>Genomic evolution and insights into agronomic trait innovations of Sesamum species.</title>
        <authorList>
            <person name="Miao H."/>
            <person name="Wang L."/>
            <person name="Qu L."/>
            <person name="Liu H."/>
            <person name="Sun Y."/>
            <person name="Le M."/>
            <person name="Wang Q."/>
            <person name="Wei S."/>
            <person name="Zheng Y."/>
            <person name="Lin W."/>
            <person name="Duan Y."/>
            <person name="Cao H."/>
            <person name="Xiong S."/>
            <person name="Wang X."/>
            <person name="Wei L."/>
            <person name="Li C."/>
            <person name="Ma Q."/>
            <person name="Ju M."/>
            <person name="Zhao R."/>
            <person name="Li G."/>
            <person name="Mu C."/>
            <person name="Tian Q."/>
            <person name="Mei H."/>
            <person name="Zhang T."/>
            <person name="Gao T."/>
            <person name="Zhang H."/>
        </authorList>
    </citation>
    <scope>NUCLEOTIDE SEQUENCE</scope>
    <source>
        <strain evidence="1">G01</strain>
    </source>
</reference>
<gene>
    <name evidence="1" type="ORF">Sangu_3158900</name>
</gene>